<dbReference type="InterPro" id="IPR004017">
    <property type="entry name" value="Cys_rich_dom"/>
</dbReference>
<dbReference type="InterPro" id="IPR051460">
    <property type="entry name" value="HdrC_iron-sulfur_subunit"/>
</dbReference>
<feature type="domain" description="Cysteine-rich" evidence="6">
    <location>
        <begin position="63"/>
        <end position="182"/>
    </location>
</feature>
<sequence>MNTIELKGIETVVFSCAGCFDTFKVDYPLTRKYDFEVKHTVELFDELIESGRLKFIKKVPISVTYHDPCHLGRNAERYEDWDGDVLPLMPLVSINIPPKPKRTGSKGIYDAPRKILKKIPGLKLKEMERIQEYAYCCGAGAGVKSAFPEMALETAKTRIEEAEDSGADNIVSACPFCSMNLQDGIKDKKSKLKYFDISELILMALGLEPEKLKQATAEVV</sequence>
<keyword evidence="1" id="KW-0004">4Fe-4S</keyword>
<evidence type="ECO:0000256" key="5">
    <source>
        <dbReference type="ARBA" id="ARBA00023014"/>
    </source>
</evidence>
<evidence type="ECO:0000256" key="2">
    <source>
        <dbReference type="ARBA" id="ARBA00022723"/>
    </source>
</evidence>
<evidence type="ECO:0000256" key="1">
    <source>
        <dbReference type="ARBA" id="ARBA00022485"/>
    </source>
</evidence>
<organism evidence="7">
    <name type="scientific">marine sediment metagenome</name>
    <dbReference type="NCBI Taxonomy" id="412755"/>
    <lineage>
        <taxon>unclassified sequences</taxon>
        <taxon>metagenomes</taxon>
        <taxon>ecological metagenomes</taxon>
    </lineage>
</organism>
<evidence type="ECO:0000256" key="4">
    <source>
        <dbReference type="ARBA" id="ARBA00023004"/>
    </source>
</evidence>
<dbReference type="PANTHER" id="PTHR43255">
    <property type="entry name" value="IRON-SULFUR-BINDING OXIDOREDUCTASE FADF-RELATED-RELATED"/>
    <property type="match status" value="1"/>
</dbReference>
<dbReference type="GO" id="GO:0051539">
    <property type="term" value="F:4 iron, 4 sulfur cluster binding"/>
    <property type="evidence" value="ECO:0007669"/>
    <property type="project" value="UniProtKB-KW"/>
</dbReference>
<keyword evidence="4" id="KW-0408">Iron</keyword>
<evidence type="ECO:0000259" key="6">
    <source>
        <dbReference type="Pfam" id="PF02754"/>
    </source>
</evidence>
<dbReference type="GO" id="GO:0046872">
    <property type="term" value="F:metal ion binding"/>
    <property type="evidence" value="ECO:0007669"/>
    <property type="project" value="UniProtKB-KW"/>
</dbReference>
<comment type="caution">
    <text evidence="7">The sequence shown here is derived from an EMBL/GenBank/DDBJ whole genome shotgun (WGS) entry which is preliminary data.</text>
</comment>
<dbReference type="AlphaFoldDB" id="X1APB9"/>
<dbReference type="GO" id="GO:0005886">
    <property type="term" value="C:plasma membrane"/>
    <property type="evidence" value="ECO:0007669"/>
    <property type="project" value="TreeGrafter"/>
</dbReference>
<gene>
    <name evidence="7" type="ORF">S01H4_22059</name>
</gene>
<dbReference type="PANTHER" id="PTHR43255:SF1">
    <property type="entry name" value="IRON-SULFUR-BINDING OXIDOREDUCTASE FADF-RELATED"/>
    <property type="match status" value="1"/>
</dbReference>
<dbReference type="Pfam" id="PF02754">
    <property type="entry name" value="CCG"/>
    <property type="match status" value="1"/>
</dbReference>
<reference evidence="7" key="1">
    <citation type="journal article" date="2014" name="Front. Microbiol.">
        <title>High frequency of phylogenetically diverse reductive dehalogenase-homologous genes in deep subseafloor sedimentary metagenomes.</title>
        <authorList>
            <person name="Kawai M."/>
            <person name="Futagami T."/>
            <person name="Toyoda A."/>
            <person name="Takaki Y."/>
            <person name="Nishi S."/>
            <person name="Hori S."/>
            <person name="Arai W."/>
            <person name="Tsubouchi T."/>
            <person name="Morono Y."/>
            <person name="Uchiyama I."/>
            <person name="Ito T."/>
            <person name="Fujiyama A."/>
            <person name="Inagaki F."/>
            <person name="Takami H."/>
        </authorList>
    </citation>
    <scope>NUCLEOTIDE SEQUENCE</scope>
    <source>
        <strain evidence="7">Expedition CK06-06</strain>
    </source>
</reference>
<accession>X1APB9</accession>
<evidence type="ECO:0000256" key="3">
    <source>
        <dbReference type="ARBA" id="ARBA00023002"/>
    </source>
</evidence>
<dbReference type="EMBL" id="BART01010059">
    <property type="protein sequence ID" value="GAG84554.1"/>
    <property type="molecule type" value="Genomic_DNA"/>
</dbReference>
<evidence type="ECO:0000313" key="7">
    <source>
        <dbReference type="EMBL" id="GAG84554.1"/>
    </source>
</evidence>
<keyword evidence="2" id="KW-0479">Metal-binding</keyword>
<keyword evidence="5" id="KW-0411">Iron-sulfur</keyword>
<protein>
    <recommendedName>
        <fullName evidence="6">Cysteine-rich domain-containing protein</fullName>
    </recommendedName>
</protein>
<keyword evidence="3" id="KW-0560">Oxidoreductase</keyword>
<proteinExistence type="predicted"/>
<dbReference type="GO" id="GO:0016491">
    <property type="term" value="F:oxidoreductase activity"/>
    <property type="evidence" value="ECO:0007669"/>
    <property type="project" value="UniProtKB-KW"/>
</dbReference>
<name>X1APB9_9ZZZZ</name>